<sequence length="33" mass="3488">MRVTSDNSPTLSSLQSSSLIPSELLLLIAASKQ</sequence>
<name>A0A2P2IYT7_RHIMU</name>
<dbReference type="EMBL" id="GGEC01005903">
    <property type="protein sequence ID" value="MBW86386.1"/>
    <property type="molecule type" value="Transcribed_RNA"/>
</dbReference>
<proteinExistence type="predicted"/>
<organism evidence="1">
    <name type="scientific">Rhizophora mucronata</name>
    <name type="common">Asiatic mangrove</name>
    <dbReference type="NCBI Taxonomy" id="61149"/>
    <lineage>
        <taxon>Eukaryota</taxon>
        <taxon>Viridiplantae</taxon>
        <taxon>Streptophyta</taxon>
        <taxon>Embryophyta</taxon>
        <taxon>Tracheophyta</taxon>
        <taxon>Spermatophyta</taxon>
        <taxon>Magnoliopsida</taxon>
        <taxon>eudicotyledons</taxon>
        <taxon>Gunneridae</taxon>
        <taxon>Pentapetalae</taxon>
        <taxon>rosids</taxon>
        <taxon>fabids</taxon>
        <taxon>Malpighiales</taxon>
        <taxon>Rhizophoraceae</taxon>
        <taxon>Rhizophora</taxon>
    </lineage>
</organism>
<accession>A0A2P2IYT7</accession>
<dbReference type="AlphaFoldDB" id="A0A2P2IYT7"/>
<evidence type="ECO:0000313" key="1">
    <source>
        <dbReference type="EMBL" id="MBW86386.1"/>
    </source>
</evidence>
<reference evidence="1" key="1">
    <citation type="submission" date="2018-02" db="EMBL/GenBank/DDBJ databases">
        <title>Rhizophora mucronata_Transcriptome.</title>
        <authorList>
            <person name="Meera S.P."/>
            <person name="Sreeshan A."/>
            <person name="Augustine A."/>
        </authorList>
    </citation>
    <scope>NUCLEOTIDE SEQUENCE</scope>
    <source>
        <tissue evidence="1">Leaf</tissue>
    </source>
</reference>
<protein>
    <submittedName>
        <fullName evidence="1">Uncharacterized protein</fullName>
    </submittedName>
</protein>